<dbReference type="AlphaFoldDB" id="A0A3B0SGF2"/>
<dbReference type="InterPro" id="IPR002676">
    <property type="entry name" value="RimM_N"/>
</dbReference>
<keyword evidence="2" id="KW-0690">Ribosome biogenesis</keyword>
<protein>
    <submittedName>
        <fullName evidence="7">16S rRNA processing protein RimM</fullName>
    </submittedName>
</protein>
<dbReference type="Gene3D" id="2.40.30.60">
    <property type="entry name" value="RimM"/>
    <property type="match status" value="1"/>
</dbReference>
<dbReference type="Gene3D" id="2.30.30.240">
    <property type="entry name" value="PRC-barrel domain"/>
    <property type="match status" value="1"/>
</dbReference>
<name>A0A3B0SGF2_9ZZZZ</name>
<dbReference type="PANTHER" id="PTHR33692:SF1">
    <property type="entry name" value="RIBOSOME MATURATION FACTOR RIMM"/>
    <property type="match status" value="1"/>
</dbReference>
<keyword evidence="4" id="KW-0143">Chaperone</keyword>
<dbReference type="GO" id="GO:0005840">
    <property type="term" value="C:ribosome"/>
    <property type="evidence" value="ECO:0007669"/>
    <property type="project" value="InterPro"/>
</dbReference>
<evidence type="ECO:0000259" key="5">
    <source>
        <dbReference type="Pfam" id="PF01782"/>
    </source>
</evidence>
<dbReference type="HAMAP" id="MF_00014">
    <property type="entry name" value="Ribosome_mat_RimM"/>
    <property type="match status" value="1"/>
</dbReference>
<dbReference type="SUPFAM" id="SSF50346">
    <property type="entry name" value="PRC-barrel domain"/>
    <property type="match status" value="1"/>
</dbReference>
<evidence type="ECO:0000259" key="6">
    <source>
        <dbReference type="Pfam" id="PF24986"/>
    </source>
</evidence>
<proteinExistence type="inferred from homology"/>
<dbReference type="PANTHER" id="PTHR33692">
    <property type="entry name" value="RIBOSOME MATURATION FACTOR RIMM"/>
    <property type="match status" value="1"/>
</dbReference>
<dbReference type="InterPro" id="IPR011961">
    <property type="entry name" value="RimM"/>
</dbReference>
<evidence type="ECO:0000313" key="7">
    <source>
        <dbReference type="EMBL" id="VAV94015.1"/>
    </source>
</evidence>
<keyword evidence="3" id="KW-0698">rRNA processing</keyword>
<feature type="domain" description="Ribosome maturation factor RimM PRC barrel" evidence="6">
    <location>
        <begin position="100"/>
        <end position="168"/>
    </location>
</feature>
<reference evidence="7" key="1">
    <citation type="submission" date="2018-06" db="EMBL/GenBank/DDBJ databases">
        <authorList>
            <person name="Zhirakovskaya E."/>
        </authorList>
    </citation>
    <scope>NUCLEOTIDE SEQUENCE</scope>
</reference>
<keyword evidence="1" id="KW-0963">Cytoplasm</keyword>
<dbReference type="InterPro" id="IPR009000">
    <property type="entry name" value="Transl_B-barrel_sf"/>
</dbReference>
<dbReference type="EMBL" id="UOEG01000110">
    <property type="protein sequence ID" value="VAV94015.1"/>
    <property type="molecule type" value="Genomic_DNA"/>
</dbReference>
<evidence type="ECO:0000256" key="2">
    <source>
        <dbReference type="ARBA" id="ARBA00022517"/>
    </source>
</evidence>
<feature type="domain" description="RimM N-terminal" evidence="5">
    <location>
        <begin position="8"/>
        <end position="87"/>
    </location>
</feature>
<dbReference type="Pfam" id="PF24986">
    <property type="entry name" value="PRC_RimM"/>
    <property type="match status" value="1"/>
</dbReference>
<dbReference type="InterPro" id="IPR056792">
    <property type="entry name" value="PRC_RimM"/>
</dbReference>
<dbReference type="NCBIfam" id="TIGR02273">
    <property type="entry name" value="16S_RimM"/>
    <property type="match status" value="1"/>
</dbReference>
<evidence type="ECO:0000256" key="3">
    <source>
        <dbReference type="ARBA" id="ARBA00022552"/>
    </source>
</evidence>
<sequence>MTHDPRICVGVISGAFGIRGEVRLKSFTANAEDIAGYGPLSSEDSGQTFTVALIGQVKGGFSARITGVMTKEQADALRGTRLYTSRENLPSLPDDEFYHADLMDLQVFDTGGKPLGHVKTVLNHGAGDILEITLPGSSATVLLPFTHEAVPTVDLTSGRLITDPPEGIFPDE</sequence>
<evidence type="ECO:0000256" key="1">
    <source>
        <dbReference type="ARBA" id="ARBA00022490"/>
    </source>
</evidence>
<gene>
    <name evidence="7" type="ORF">MNBD_ALPHA07-1724</name>
</gene>
<dbReference type="GO" id="GO:0006364">
    <property type="term" value="P:rRNA processing"/>
    <property type="evidence" value="ECO:0007669"/>
    <property type="project" value="UniProtKB-KW"/>
</dbReference>
<dbReference type="InterPro" id="IPR036976">
    <property type="entry name" value="RimM_N_sf"/>
</dbReference>
<organism evidence="7">
    <name type="scientific">hydrothermal vent metagenome</name>
    <dbReference type="NCBI Taxonomy" id="652676"/>
    <lineage>
        <taxon>unclassified sequences</taxon>
        <taxon>metagenomes</taxon>
        <taxon>ecological metagenomes</taxon>
    </lineage>
</organism>
<dbReference type="Pfam" id="PF01782">
    <property type="entry name" value="RimM"/>
    <property type="match status" value="1"/>
</dbReference>
<accession>A0A3B0SGF2</accession>
<dbReference type="GO" id="GO:0043022">
    <property type="term" value="F:ribosome binding"/>
    <property type="evidence" value="ECO:0007669"/>
    <property type="project" value="InterPro"/>
</dbReference>
<evidence type="ECO:0000256" key="4">
    <source>
        <dbReference type="ARBA" id="ARBA00023186"/>
    </source>
</evidence>
<dbReference type="InterPro" id="IPR011033">
    <property type="entry name" value="PRC_barrel-like_sf"/>
</dbReference>
<dbReference type="SUPFAM" id="SSF50447">
    <property type="entry name" value="Translation proteins"/>
    <property type="match status" value="1"/>
</dbReference>